<dbReference type="Gramene" id="rna-AYBTSS11_LOCUS166">
    <property type="protein sequence ID" value="CAJ1783842.1"/>
    <property type="gene ID" value="gene-AYBTSS11_LOCUS166"/>
</dbReference>
<evidence type="ECO:0000313" key="2">
    <source>
        <dbReference type="EMBL" id="CAJ1783842.1"/>
    </source>
</evidence>
<proteinExistence type="predicted"/>
<name>A0AA86RKG3_9FABA</name>
<evidence type="ECO:0000313" key="3">
    <source>
        <dbReference type="Proteomes" id="UP001189624"/>
    </source>
</evidence>
<gene>
    <name evidence="2" type="ORF">AYBTSS11_LOCUS166</name>
</gene>
<sequence length="90" mass="10008">MKESQCNKKENERAISFGTGTLHSLVVNHLQLFPNTTKRRYTQLKSSYGGERNAEGVEQRKELTEDFDGPSGSAPIQPERAINGSTVANR</sequence>
<reference evidence="2" key="1">
    <citation type="submission" date="2023-10" db="EMBL/GenBank/DDBJ databases">
        <authorList>
            <person name="Domelevo Entfellner J.-B."/>
        </authorList>
    </citation>
    <scope>NUCLEOTIDE SEQUENCE</scope>
</reference>
<evidence type="ECO:0000256" key="1">
    <source>
        <dbReference type="SAM" id="MobiDB-lite"/>
    </source>
</evidence>
<accession>A0AA86RKG3</accession>
<dbReference type="AlphaFoldDB" id="A0AA86RKG3"/>
<feature type="compositionally biased region" description="Basic and acidic residues" evidence="1">
    <location>
        <begin position="52"/>
        <end position="64"/>
    </location>
</feature>
<keyword evidence="3" id="KW-1185">Reference proteome</keyword>
<organism evidence="2 3">
    <name type="scientific">Sphenostylis stenocarpa</name>
    <dbReference type="NCBI Taxonomy" id="92480"/>
    <lineage>
        <taxon>Eukaryota</taxon>
        <taxon>Viridiplantae</taxon>
        <taxon>Streptophyta</taxon>
        <taxon>Embryophyta</taxon>
        <taxon>Tracheophyta</taxon>
        <taxon>Spermatophyta</taxon>
        <taxon>Magnoliopsida</taxon>
        <taxon>eudicotyledons</taxon>
        <taxon>Gunneridae</taxon>
        <taxon>Pentapetalae</taxon>
        <taxon>rosids</taxon>
        <taxon>fabids</taxon>
        <taxon>Fabales</taxon>
        <taxon>Fabaceae</taxon>
        <taxon>Papilionoideae</taxon>
        <taxon>50 kb inversion clade</taxon>
        <taxon>NPAAA clade</taxon>
        <taxon>indigoferoid/millettioid clade</taxon>
        <taxon>Phaseoleae</taxon>
        <taxon>Sphenostylis</taxon>
    </lineage>
</organism>
<feature type="non-terminal residue" evidence="2">
    <location>
        <position position="90"/>
    </location>
</feature>
<dbReference type="EMBL" id="OY731398">
    <property type="protein sequence ID" value="CAJ1783842.1"/>
    <property type="molecule type" value="Genomic_DNA"/>
</dbReference>
<protein>
    <submittedName>
        <fullName evidence="2">Uncharacterized protein</fullName>
    </submittedName>
</protein>
<dbReference type="Proteomes" id="UP001189624">
    <property type="component" value="Chromosome 1"/>
</dbReference>
<feature type="region of interest" description="Disordered" evidence="1">
    <location>
        <begin position="45"/>
        <end position="90"/>
    </location>
</feature>